<protein>
    <submittedName>
        <fullName evidence="2">Uncharacterized protein</fullName>
    </submittedName>
</protein>
<feature type="non-terminal residue" evidence="2">
    <location>
        <position position="1"/>
    </location>
</feature>
<organism evidence="2 3">
    <name type="scientific">Phyllosticta paracitricarpa</name>
    <dbReference type="NCBI Taxonomy" id="2016321"/>
    <lineage>
        <taxon>Eukaryota</taxon>
        <taxon>Fungi</taxon>
        <taxon>Dikarya</taxon>
        <taxon>Ascomycota</taxon>
        <taxon>Pezizomycotina</taxon>
        <taxon>Dothideomycetes</taxon>
        <taxon>Dothideomycetes incertae sedis</taxon>
        <taxon>Botryosphaeriales</taxon>
        <taxon>Phyllostictaceae</taxon>
        <taxon>Phyllosticta</taxon>
    </lineage>
</organism>
<accession>A0ABR1MW15</accession>
<dbReference type="EMBL" id="JBBPBF010000059">
    <property type="protein sequence ID" value="KAK7605979.1"/>
    <property type="molecule type" value="Genomic_DNA"/>
</dbReference>
<gene>
    <name evidence="2" type="ORF">JOL62DRAFT_631757</name>
</gene>
<feature type="compositionally biased region" description="Low complexity" evidence="1">
    <location>
        <begin position="16"/>
        <end position="37"/>
    </location>
</feature>
<reference evidence="2 3" key="1">
    <citation type="submission" date="2024-04" db="EMBL/GenBank/DDBJ databases">
        <title>Phyllosticta paracitricarpa is synonymous to the EU quarantine fungus P. citricarpa based on phylogenomic analyses.</title>
        <authorList>
            <consortium name="Lawrence Berkeley National Laboratory"/>
            <person name="Van ingen-buijs V.A."/>
            <person name="Van westerhoven A.C."/>
            <person name="Haridas S."/>
            <person name="Skiadas P."/>
            <person name="Martin F."/>
            <person name="Groenewald J.Z."/>
            <person name="Crous P.W."/>
            <person name="Seidl M.F."/>
        </authorList>
    </citation>
    <scope>NUCLEOTIDE SEQUENCE [LARGE SCALE GENOMIC DNA]</scope>
    <source>
        <strain evidence="2 3">CBS 141358</strain>
    </source>
</reference>
<comment type="caution">
    <text evidence="2">The sequence shown here is derived from an EMBL/GenBank/DDBJ whole genome shotgun (WGS) entry which is preliminary data.</text>
</comment>
<evidence type="ECO:0000256" key="1">
    <source>
        <dbReference type="SAM" id="MobiDB-lite"/>
    </source>
</evidence>
<keyword evidence="3" id="KW-1185">Reference proteome</keyword>
<feature type="region of interest" description="Disordered" evidence="1">
    <location>
        <begin position="14"/>
        <end position="44"/>
    </location>
</feature>
<evidence type="ECO:0000313" key="3">
    <source>
        <dbReference type="Proteomes" id="UP001367316"/>
    </source>
</evidence>
<name>A0ABR1MW15_9PEZI</name>
<dbReference type="Proteomes" id="UP001367316">
    <property type="component" value="Unassembled WGS sequence"/>
</dbReference>
<sequence>STLHILIHLPSRQLNTSPHTYNTPPTSSSTSMSSESAPSPPQVLVRQQKRPFPLMKLYEVPLMCFVDQVANCDIEAELEYAQNGYTSTKPVRTLMSLSLVNKELRRLAKRRIFETVCLLRKRRTYLPFQQHFAAVAQGDNLAISEQIMPLFTHPPVHLFGGLKSLAIHQFWISGYLSDVWTSKGIRRLLQAPNALRRLHIDGGTGIANMLEDVMADQPAISFPHLTEITLSIEMTFMLEYTPNVQRVSNKAYSGLVFQPRVYPLSHVRLFLAACQRLPRLRILELTVADFDEYQLHDFHNAAIFQIPALSLETFAVTREAARSMDALMQETGEDNMPMGAIINMALSQPSVVELQVPEHGKILLGLSREDEDWDCDFHLRHLTDLLPAAVIAAKVPRIERIKVGCPWMVEILRDQGQISLKFIPIPDPPRAGAESFCWFELWDHWKEPIINRPDRFSGPILEAGTLPVHIVHGDPEDRCAVFVLGEDRQPTSIEVNLSNTRVDMIEYN</sequence>
<evidence type="ECO:0000313" key="2">
    <source>
        <dbReference type="EMBL" id="KAK7605979.1"/>
    </source>
</evidence>
<proteinExistence type="predicted"/>